<feature type="compositionally biased region" description="Low complexity" evidence="1">
    <location>
        <begin position="371"/>
        <end position="381"/>
    </location>
</feature>
<feature type="compositionally biased region" description="Polar residues" evidence="1">
    <location>
        <begin position="154"/>
        <end position="170"/>
    </location>
</feature>
<feature type="compositionally biased region" description="Low complexity" evidence="1">
    <location>
        <begin position="494"/>
        <end position="506"/>
    </location>
</feature>
<comment type="caution">
    <text evidence="2">The sequence shown here is derived from an EMBL/GenBank/DDBJ whole genome shotgun (WGS) entry which is preliminary data.</text>
</comment>
<proteinExistence type="predicted"/>
<gene>
    <name evidence="2" type="ORF">PGRI_024130</name>
</gene>
<feature type="region of interest" description="Disordered" evidence="1">
    <location>
        <begin position="320"/>
        <end position="358"/>
    </location>
</feature>
<evidence type="ECO:0000256" key="1">
    <source>
        <dbReference type="SAM" id="MobiDB-lite"/>
    </source>
</evidence>
<dbReference type="Proteomes" id="UP000070168">
    <property type="component" value="Unassembled WGS sequence"/>
</dbReference>
<feature type="compositionally biased region" description="Polar residues" evidence="1">
    <location>
        <begin position="206"/>
        <end position="218"/>
    </location>
</feature>
<dbReference type="EMBL" id="LHQR01000065">
    <property type="protein sequence ID" value="KXG48543.1"/>
    <property type="molecule type" value="Genomic_DNA"/>
</dbReference>
<organism evidence="2 3">
    <name type="scientific">Penicillium patulum</name>
    <name type="common">Penicillium griseofulvum</name>
    <dbReference type="NCBI Taxonomy" id="5078"/>
    <lineage>
        <taxon>Eukaryota</taxon>
        <taxon>Fungi</taxon>
        <taxon>Dikarya</taxon>
        <taxon>Ascomycota</taxon>
        <taxon>Pezizomycotina</taxon>
        <taxon>Eurotiomycetes</taxon>
        <taxon>Eurotiomycetidae</taxon>
        <taxon>Eurotiales</taxon>
        <taxon>Aspergillaceae</taxon>
        <taxon>Penicillium</taxon>
    </lineage>
</organism>
<protein>
    <submittedName>
        <fullName evidence="2">Uncharacterized protein</fullName>
    </submittedName>
</protein>
<feature type="region of interest" description="Disordered" evidence="1">
    <location>
        <begin position="279"/>
        <end position="303"/>
    </location>
</feature>
<feature type="compositionally biased region" description="Basic and acidic residues" evidence="1">
    <location>
        <begin position="439"/>
        <end position="449"/>
    </location>
</feature>
<feature type="compositionally biased region" description="Basic and acidic residues" evidence="1">
    <location>
        <begin position="472"/>
        <end position="493"/>
    </location>
</feature>
<dbReference type="RefSeq" id="XP_040647079.1">
    <property type="nucleotide sequence ID" value="XM_040790126.1"/>
</dbReference>
<reference evidence="2 3" key="1">
    <citation type="journal article" date="2016" name="BMC Genomics">
        <title>Genome sequencing and secondary metabolism of the postharvest pathogen Penicillium griseofulvum.</title>
        <authorList>
            <person name="Banani H."/>
            <person name="Marcet-Houben M."/>
            <person name="Ballester A.R."/>
            <person name="Abbruscato P."/>
            <person name="Gonzalez-Candelas L."/>
            <person name="Gabaldon T."/>
            <person name="Spadaro D."/>
        </authorList>
    </citation>
    <scope>NUCLEOTIDE SEQUENCE [LARGE SCALE GENOMIC DNA]</scope>
    <source>
        <strain evidence="2 3">PG3</strain>
    </source>
</reference>
<dbReference type="OrthoDB" id="5404004at2759"/>
<accession>A0A135LHV3</accession>
<feature type="region of interest" description="Disordered" evidence="1">
    <location>
        <begin position="154"/>
        <end position="230"/>
    </location>
</feature>
<feature type="compositionally biased region" description="Polar residues" evidence="1">
    <location>
        <begin position="452"/>
        <end position="471"/>
    </location>
</feature>
<feature type="compositionally biased region" description="Basic and acidic residues" evidence="1">
    <location>
        <begin position="185"/>
        <end position="197"/>
    </location>
</feature>
<dbReference type="AlphaFoldDB" id="A0A135LHV3"/>
<feature type="region of interest" description="Disordered" evidence="1">
    <location>
        <begin position="370"/>
        <end position="559"/>
    </location>
</feature>
<evidence type="ECO:0000313" key="3">
    <source>
        <dbReference type="Proteomes" id="UP000070168"/>
    </source>
</evidence>
<sequence>MARGMTTVQSHTQSKETISFPVLTYTDALPRNDLQSLEASQRPTQPIMGQWDFSQPSTGDGWFRKPPPSQSATFDFCLTAPPDEAIQSTRSGRTQTDHHMIGIALGSPGMLNKDQALPPPRFDESIFTEKDSANKPSKWKKIGGFFKAKNAFTSPSDAAQETTFKPQINKDNLPEKPHKARLRKNSTEEWPKIEVDPRSMPMPGRSDQTPQRSRNFSLGNKAPKEESSPRDLLLSVDIPDIQMERYSVMFSNVVNKNQKPSLLARRAKTLDNLRVPDANGFLKSAAPPPMPQRRATSPAQSSFTLFPTSQPSKASQVLGTQNFSRGPSPLMRANTLPVESPSKMRPPQLHGSNMGSVTSFESPVIPKLFSERSNTPRSSSSYDKPLPAIKPEPQTQIQKSVQPEKKIPSPQKTRPQQSAQPHNIAVTKPVAQHRVHPQSRKDSLPRAIERQPQVSSPQHKTTQQPNTTSSHRTNDSVRPHLRVKTEGRPHPPSKDTLSSTSRSSPSALNATQSKIDRIMSPSSASTGPRSGVSPAESTRMPFADVETLDTEEPAPEPRRPIPKVEISIARSVSVSRAKRQVLVPIGMRVDHLDPQERVVHRRPMTPQITDAHRGHRPGVSQELQIECL</sequence>
<dbReference type="OMA" id="HRHGNSQ"/>
<evidence type="ECO:0000313" key="2">
    <source>
        <dbReference type="EMBL" id="KXG48543.1"/>
    </source>
</evidence>
<name>A0A135LHV3_PENPA</name>
<feature type="compositionally biased region" description="Polar residues" evidence="1">
    <location>
        <begin position="410"/>
        <end position="421"/>
    </location>
</feature>
<feature type="compositionally biased region" description="Polar residues" evidence="1">
    <location>
        <begin position="294"/>
        <end position="303"/>
    </location>
</feature>
<keyword evidence="3" id="KW-1185">Reference proteome</keyword>
<dbReference type="GeneID" id="63705426"/>
<dbReference type="STRING" id="5078.A0A135LHV3"/>